<dbReference type="InterPro" id="IPR036658">
    <property type="entry name" value="CPI-17_sf"/>
</dbReference>
<keyword evidence="1" id="KW-0812">Transmembrane</keyword>
<dbReference type="Proteomes" id="UP001372834">
    <property type="component" value="Unassembled WGS sequence"/>
</dbReference>
<dbReference type="GO" id="GO:0005737">
    <property type="term" value="C:cytoplasm"/>
    <property type="evidence" value="ECO:0007669"/>
    <property type="project" value="InterPro"/>
</dbReference>
<name>A0AAN8PJM9_POLSC</name>
<gene>
    <name evidence="2" type="ORF">RUM43_009748</name>
</gene>
<reference evidence="2 3" key="1">
    <citation type="submission" date="2023-10" db="EMBL/GenBank/DDBJ databases">
        <title>Genomes of two closely related lineages of the louse Polyplax serrata with different host specificities.</title>
        <authorList>
            <person name="Martinu J."/>
            <person name="Tarabai H."/>
            <person name="Stefka J."/>
            <person name="Hypsa V."/>
        </authorList>
    </citation>
    <scope>NUCLEOTIDE SEQUENCE [LARGE SCALE GENOMIC DNA]</scope>
    <source>
        <strain evidence="2">HR10_N</strain>
    </source>
</reference>
<proteinExistence type="predicted"/>
<evidence type="ECO:0000256" key="1">
    <source>
        <dbReference type="SAM" id="Phobius"/>
    </source>
</evidence>
<organism evidence="2 3">
    <name type="scientific">Polyplax serrata</name>
    <name type="common">Common mouse louse</name>
    <dbReference type="NCBI Taxonomy" id="468196"/>
    <lineage>
        <taxon>Eukaryota</taxon>
        <taxon>Metazoa</taxon>
        <taxon>Ecdysozoa</taxon>
        <taxon>Arthropoda</taxon>
        <taxon>Hexapoda</taxon>
        <taxon>Insecta</taxon>
        <taxon>Pterygota</taxon>
        <taxon>Neoptera</taxon>
        <taxon>Paraneoptera</taxon>
        <taxon>Psocodea</taxon>
        <taxon>Troctomorpha</taxon>
        <taxon>Phthiraptera</taxon>
        <taxon>Anoplura</taxon>
        <taxon>Polyplacidae</taxon>
        <taxon>Polyplax</taxon>
    </lineage>
</organism>
<comment type="caution">
    <text evidence="2">The sequence shown here is derived from an EMBL/GenBank/DDBJ whole genome shotgun (WGS) entry which is preliminary data.</text>
</comment>
<sequence length="198" mass="23104">MEIHLTAPSIKGRPNAYGTTVKGADEEVEVDIDELLDMDSDDQRRKHLEVVLADAKKSRNDVQSTTRHVLRRVMYATYKFMYLLHKLKYRLVFTLFGSFCVFYMPTLLTQLLNEGTSFTFFYLCLSDTNAVHDDDVKFSQEDSIHLNKWESILADSDFDGQVTSRDLMRDPKKDHWYWVGTECKRGAFLRVKKNVVQM</sequence>
<feature type="transmembrane region" description="Helical" evidence="1">
    <location>
        <begin position="89"/>
        <end position="108"/>
    </location>
</feature>
<keyword evidence="1" id="KW-1133">Transmembrane helix</keyword>
<evidence type="ECO:0000313" key="3">
    <source>
        <dbReference type="Proteomes" id="UP001372834"/>
    </source>
</evidence>
<dbReference type="SUPFAM" id="SSF81790">
    <property type="entry name" value="Myosin phosphatase inhibitor 17kDa protein, CPI-17"/>
    <property type="match status" value="1"/>
</dbReference>
<dbReference type="EMBL" id="JAWJWE010000004">
    <property type="protein sequence ID" value="KAK6636096.1"/>
    <property type="molecule type" value="Genomic_DNA"/>
</dbReference>
<protein>
    <submittedName>
        <fullName evidence="2">Uncharacterized protein</fullName>
    </submittedName>
</protein>
<evidence type="ECO:0000313" key="2">
    <source>
        <dbReference type="EMBL" id="KAK6636096.1"/>
    </source>
</evidence>
<keyword evidence="1" id="KW-0472">Membrane</keyword>
<dbReference type="AlphaFoldDB" id="A0AAN8PJM9"/>
<dbReference type="Gene3D" id="1.10.150.220">
    <property type="entry name" value="CPI-17"/>
    <property type="match status" value="1"/>
</dbReference>
<accession>A0AAN8PJM9</accession>